<dbReference type="AlphaFoldDB" id="A0AAD1VLC6"/>
<evidence type="ECO:0000313" key="3">
    <source>
        <dbReference type="Proteomes" id="UP001295444"/>
    </source>
</evidence>
<protein>
    <submittedName>
        <fullName evidence="2">Uncharacterized protein</fullName>
    </submittedName>
</protein>
<proteinExistence type="predicted"/>
<reference evidence="2" key="1">
    <citation type="submission" date="2022-03" db="EMBL/GenBank/DDBJ databases">
        <authorList>
            <person name="Alioto T."/>
            <person name="Alioto T."/>
            <person name="Gomez Garrido J."/>
        </authorList>
    </citation>
    <scope>NUCLEOTIDE SEQUENCE</scope>
</reference>
<feature type="compositionally biased region" description="Polar residues" evidence="1">
    <location>
        <begin position="108"/>
        <end position="122"/>
    </location>
</feature>
<evidence type="ECO:0000313" key="2">
    <source>
        <dbReference type="EMBL" id="CAH2220547.1"/>
    </source>
</evidence>
<dbReference type="EMBL" id="OW240912">
    <property type="protein sequence ID" value="CAH2220547.1"/>
    <property type="molecule type" value="Genomic_DNA"/>
</dbReference>
<gene>
    <name evidence="2" type="ORF">PECUL_23A046325</name>
</gene>
<name>A0AAD1VLC6_PELCU</name>
<feature type="region of interest" description="Disordered" evidence="1">
    <location>
        <begin position="100"/>
        <end position="122"/>
    </location>
</feature>
<sequence length="122" mass="13414">MAAACQPQVRTTHRMELAHRRNHPAPSDHHSNHLQGCVGSLHWAKQGDVCSIYIWWKNSFVPEESTGTLLRPTLSLLEATTVAATASTLLLCDTAHHLPPQGAPFPRRTSNLQSKHTASTGY</sequence>
<organism evidence="2 3">
    <name type="scientific">Pelobates cultripes</name>
    <name type="common">Western spadefoot toad</name>
    <dbReference type="NCBI Taxonomy" id="61616"/>
    <lineage>
        <taxon>Eukaryota</taxon>
        <taxon>Metazoa</taxon>
        <taxon>Chordata</taxon>
        <taxon>Craniata</taxon>
        <taxon>Vertebrata</taxon>
        <taxon>Euteleostomi</taxon>
        <taxon>Amphibia</taxon>
        <taxon>Batrachia</taxon>
        <taxon>Anura</taxon>
        <taxon>Pelobatoidea</taxon>
        <taxon>Pelobatidae</taxon>
        <taxon>Pelobates</taxon>
    </lineage>
</organism>
<evidence type="ECO:0000256" key="1">
    <source>
        <dbReference type="SAM" id="MobiDB-lite"/>
    </source>
</evidence>
<dbReference type="Proteomes" id="UP001295444">
    <property type="component" value="Chromosome 01"/>
</dbReference>
<keyword evidence="3" id="KW-1185">Reference proteome</keyword>
<accession>A0AAD1VLC6</accession>